<evidence type="ECO:0008006" key="16">
    <source>
        <dbReference type="Google" id="ProtNLM"/>
    </source>
</evidence>
<evidence type="ECO:0000256" key="2">
    <source>
        <dbReference type="ARBA" id="ARBA00004524"/>
    </source>
</evidence>
<dbReference type="PANTHER" id="PTHR24292:SF100">
    <property type="entry name" value="CYTOCHROME P450 6A16, ISOFORM B-RELATED"/>
    <property type="match status" value="1"/>
</dbReference>
<keyword evidence="11" id="KW-0503">Monooxygenase</keyword>
<comment type="caution">
    <text evidence="14">The sequence shown here is derived from an EMBL/GenBank/DDBJ whole genome shotgun (WGS) entry which is preliminary data.</text>
</comment>
<organism evidence="14 15">
    <name type="scientific">Coptotermes formosanus</name>
    <name type="common">Formosan subterranean termite</name>
    <dbReference type="NCBI Taxonomy" id="36987"/>
    <lineage>
        <taxon>Eukaryota</taxon>
        <taxon>Metazoa</taxon>
        <taxon>Ecdysozoa</taxon>
        <taxon>Arthropoda</taxon>
        <taxon>Hexapoda</taxon>
        <taxon>Insecta</taxon>
        <taxon>Pterygota</taxon>
        <taxon>Neoptera</taxon>
        <taxon>Polyneoptera</taxon>
        <taxon>Dictyoptera</taxon>
        <taxon>Blattodea</taxon>
        <taxon>Blattoidea</taxon>
        <taxon>Termitoidae</taxon>
        <taxon>Rhinotermitidae</taxon>
        <taxon>Coptotermes</taxon>
    </lineage>
</organism>
<keyword evidence="13" id="KW-0812">Transmembrane</keyword>
<evidence type="ECO:0000256" key="10">
    <source>
        <dbReference type="ARBA" id="ARBA00023004"/>
    </source>
</evidence>
<keyword evidence="13" id="KW-1133">Transmembrane helix</keyword>
<evidence type="ECO:0000256" key="12">
    <source>
        <dbReference type="ARBA" id="ARBA00023136"/>
    </source>
</evidence>
<dbReference type="InterPro" id="IPR036396">
    <property type="entry name" value="Cyt_P450_sf"/>
</dbReference>
<evidence type="ECO:0000256" key="13">
    <source>
        <dbReference type="SAM" id="Phobius"/>
    </source>
</evidence>
<evidence type="ECO:0000256" key="5">
    <source>
        <dbReference type="ARBA" id="ARBA00022617"/>
    </source>
</evidence>
<keyword evidence="10" id="KW-0408">Iron</keyword>
<feature type="transmembrane region" description="Helical" evidence="13">
    <location>
        <begin position="105"/>
        <end position="124"/>
    </location>
</feature>
<comment type="cofactor">
    <cofactor evidence="1">
        <name>heme</name>
        <dbReference type="ChEBI" id="CHEBI:30413"/>
    </cofactor>
</comment>
<keyword evidence="6" id="KW-0479">Metal-binding</keyword>
<dbReference type="GO" id="GO:0020037">
    <property type="term" value="F:heme binding"/>
    <property type="evidence" value="ECO:0007669"/>
    <property type="project" value="InterPro"/>
</dbReference>
<evidence type="ECO:0000256" key="8">
    <source>
        <dbReference type="ARBA" id="ARBA00022848"/>
    </source>
</evidence>
<dbReference type="PANTHER" id="PTHR24292">
    <property type="entry name" value="CYTOCHROME P450"/>
    <property type="match status" value="1"/>
</dbReference>
<evidence type="ECO:0000313" key="15">
    <source>
        <dbReference type="Proteomes" id="UP000502823"/>
    </source>
</evidence>
<dbReference type="OrthoDB" id="2789670at2759"/>
<evidence type="ECO:0000256" key="6">
    <source>
        <dbReference type="ARBA" id="ARBA00022723"/>
    </source>
</evidence>
<comment type="similarity">
    <text evidence="4">Belongs to the cytochrome P450 family.</text>
</comment>
<evidence type="ECO:0000256" key="1">
    <source>
        <dbReference type="ARBA" id="ARBA00001971"/>
    </source>
</evidence>
<evidence type="ECO:0000256" key="4">
    <source>
        <dbReference type="ARBA" id="ARBA00010617"/>
    </source>
</evidence>
<dbReference type="InterPro" id="IPR050476">
    <property type="entry name" value="Insect_CytP450_Detox"/>
</dbReference>
<feature type="transmembrane region" description="Helical" evidence="13">
    <location>
        <begin position="6"/>
        <end position="27"/>
    </location>
</feature>
<gene>
    <name evidence="14" type="ORF">Cfor_07813</name>
</gene>
<keyword evidence="8" id="KW-0492">Microsome</keyword>
<keyword evidence="7" id="KW-0256">Endoplasmic reticulum</keyword>
<keyword evidence="12 13" id="KW-0472">Membrane</keyword>
<dbReference type="GO" id="GO:0005506">
    <property type="term" value="F:iron ion binding"/>
    <property type="evidence" value="ECO:0007669"/>
    <property type="project" value="InterPro"/>
</dbReference>
<proteinExistence type="inferred from homology"/>
<keyword evidence="15" id="KW-1185">Reference proteome</keyword>
<comment type="subcellular location">
    <subcellularLocation>
        <location evidence="3">Endoplasmic reticulum membrane</location>
    </subcellularLocation>
    <subcellularLocation>
        <location evidence="2">Microsome membrane</location>
    </subcellularLocation>
</comment>
<dbReference type="SUPFAM" id="SSF48264">
    <property type="entry name" value="Cytochrome P450"/>
    <property type="match status" value="1"/>
</dbReference>
<evidence type="ECO:0000256" key="3">
    <source>
        <dbReference type="ARBA" id="ARBA00004586"/>
    </source>
</evidence>
<dbReference type="AlphaFoldDB" id="A0A6L2Q1I4"/>
<dbReference type="EMBL" id="BLKM01000724">
    <property type="protein sequence ID" value="GFG37780.1"/>
    <property type="molecule type" value="Genomic_DNA"/>
</dbReference>
<dbReference type="GO" id="GO:0004497">
    <property type="term" value="F:monooxygenase activity"/>
    <property type="evidence" value="ECO:0007669"/>
    <property type="project" value="UniProtKB-KW"/>
</dbReference>
<name>A0A6L2Q1I4_COPFO</name>
<accession>A0A6L2Q1I4</accession>
<evidence type="ECO:0000256" key="7">
    <source>
        <dbReference type="ARBA" id="ARBA00022824"/>
    </source>
</evidence>
<dbReference type="Proteomes" id="UP000502823">
    <property type="component" value="Unassembled WGS sequence"/>
</dbReference>
<evidence type="ECO:0000313" key="14">
    <source>
        <dbReference type="EMBL" id="GFG37780.1"/>
    </source>
</evidence>
<keyword evidence="5" id="KW-0349">Heme</keyword>
<feature type="transmembrane region" description="Helical" evidence="13">
    <location>
        <begin position="144"/>
        <end position="163"/>
    </location>
</feature>
<feature type="non-terminal residue" evidence="14">
    <location>
        <position position="222"/>
    </location>
</feature>
<evidence type="ECO:0000256" key="9">
    <source>
        <dbReference type="ARBA" id="ARBA00023002"/>
    </source>
</evidence>
<protein>
    <recommendedName>
        <fullName evidence="16">Cytochrome P450</fullName>
    </recommendedName>
</protein>
<evidence type="ECO:0000256" key="11">
    <source>
        <dbReference type="ARBA" id="ARBA00023033"/>
    </source>
</evidence>
<reference evidence="15" key="1">
    <citation type="submission" date="2020-01" db="EMBL/GenBank/DDBJ databases">
        <title>Draft genome sequence of the Termite Coptotermes fromosanus.</title>
        <authorList>
            <person name="Itakura S."/>
            <person name="Yosikawa Y."/>
            <person name="Umezawa K."/>
        </authorList>
    </citation>
    <scope>NUCLEOTIDE SEQUENCE [LARGE SCALE GENOMIC DNA]</scope>
</reference>
<dbReference type="InParanoid" id="A0A6L2Q1I4"/>
<sequence>MGFIFETLVLEVGTITACFLAVVYAYFKMSFNYWKKRNVPYVKPTFPFGNFTDAVLFRKAIGHVYKEHYKKLDGMRFGLMQTKVGLVSLLSKYQFSVSKKTPIPLVFDARTFIITALGGMWLQIRKRLDSVAEISLQKTFGALLSYFFHTVCFLYTTSINLSYEIGFDRLRRWVFRQINITAHATKQLSLVRLKSLICWCVVMKQIPFVRMLKRNSTSYNIS</sequence>
<keyword evidence="9" id="KW-0560">Oxidoreductase</keyword>
<dbReference type="GO" id="GO:0016705">
    <property type="term" value="F:oxidoreductase activity, acting on paired donors, with incorporation or reduction of molecular oxygen"/>
    <property type="evidence" value="ECO:0007669"/>
    <property type="project" value="InterPro"/>
</dbReference>
<dbReference type="GO" id="GO:0005789">
    <property type="term" value="C:endoplasmic reticulum membrane"/>
    <property type="evidence" value="ECO:0007669"/>
    <property type="project" value="UniProtKB-SubCell"/>
</dbReference>